<dbReference type="EMBL" id="JADFTS010000003">
    <property type="protein sequence ID" value="KAF9615773.1"/>
    <property type="molecule type" value="Genomic_DNA"/>
</dbReference>
<gene>
    <name evidence="6" type="ORF">IFM89_026374</name>
</gene>
<evidence type="ECO:0000313" key="7">
    <source>
        <dbReference type="Proteomes" id="UP000631114"/>
    </source>
</evidence>
<dbReference type="InterPro" id="IPR013083">
    <property type="entry name" value="Znf_RING/FYVE/PHD"/>
</dbReference>
<evidence type="ECO:0000256" key="2">
    <source>
        <dbReference type="ARBA" id="ARBA00022771"/>
    </source>
</evidence>
<evidence type="ECO:0000256" key="1">
    <source>
        <dbReference type="ARBA" id="ARBA00022723"/>
    </source>
</evidence>
<dbReference type="GO" id="GO:0016567">
    <property type="term" value="P:protein ubiquitination"/>
    <property type="evidence" value="ECO:0007669"/>
    <property type="project" value="TreeGrafter"/>
</dbReference>
<keyword evidence="2 4" id="KW-0863">Zinc-finger</keyword>
<evidence type="ECO:0000313" key="6">
    <source>
        <dbReference type="EMBL" id="KAF9615773.1"/>
    </source>
</evidence>
<reference evidence="6 7" key="1">
    <citation type="submission" date="2020-10" db="EMBL/GenBank/DDBJ databases">
        <title>The Coptis chinensis genome and diversification of protoberbering-type alkaloids.</title>
        <authorList>
            <person name="Wang B."/>
            <person name="Shu S."/>
            <person name="Song C."/>
            <person name="Liu Y."/>
        </authorList>
    </citation>
    <scope>NUCLEOTIDE SEQUENCE [LARGE SCALE GENOMIC DNA]</scope>
    <source>
        <strain evidence="6">HL-2020</strain>
        <tissue evidence="6">Leaf</tissue>
    </source>
</reference>
<name>A0A835M145_9MAGN</name>
<dbReference type="Proteomes" id="UP000631114">
    <property type="component" value="Unassembled WGS sequence"/>
</dbReference>
<evidence type="ECO:0000259" key="5">
    <source>
        <dbReference type="PROSITE" id="PS50089"/>
    </source>
</evidence>
<dbReference type="InterPro" id="IPR001841">
    <property type="entry name" value="Znf_RING"/>
</dbReference>
<organism evidence="6 7">
    <name type="scientific">Coptis chinensis</name>
    <dbReference type="NCBI Taxonomy" id="261450"/>
    <lineage>
        <taxon>Eukaryota</taxon>
        <taxon>Viridiplantae</taxon>
        <taxon>Streptophyta</taxon>
        <taxon>Embryophyta</taxon>
        <taxon>Tracheophyta</taxon>
        <taxon>Spermatophyta</taxon>
        <taxon>Magnoliopsida</taxon>
        <taxon>Ranunculales</taxon>
        <taxon>Ranunculaceae</taxon>
        <taxon>Coptidoideae</taxon>
        <taxon>Coptis</taxon>
    </lineage>
</organism>
<evidence type="ECO:0000256" key="3">
    <source>
        <dbReference type="ARBA" id="ARBA00022833"/>
    </source>
</evidence>
<dbReference type="PROSITE" id="PS50089">
    <property type="entry name" value="ZF_RING_2"/>
    <property type="match status" value="1"/>
</dbReference>
<dbReference type="SMART" id="SM00184">
    <property type="entry name" value="RING"/>
    <property type="match status" value="1"/>
</dbReference>
<sequence length="134" mass="14960">MGFHSSYDHDHSSSTVPQVGLSSGLTAQMIRETLDVVTYGDIMHNLPGTCDTCAVCLNELKKNDRVRELRNCCHVFHIKCIDRWLDHGDQKNCPLCRAPLLVTSCGSGLDGGWARSEPSWAVERLLYLFGDDLH</sequence>
<dbReference type="PANTHER" id="PTHR45969">
    <property type="entry name" value="RING ZINC FINGER PROTEIN-RELATED"/>
    <property type="match status" value="1"/>
</dbReference>
<dbReference type="PANTHER" id="PTHR45969:SF11">
    <property type="entry name" value="RING_U-BOX SUPERFAMILY PROTEIN"/>
    <property type="match status" value="1"/>
</dbReference>
<dbReference type="OrthoDB" id="8062037at2759"/>
<dbReference type="Gene3D" id="3.30.40.10">
    <property type="entry name" value="Zinc/RING finger domain, C3HC4 (zinc finger)"/>
    <property type="match status" value="1"/>
</dbReference>
<feature type="domain" description="RING-type" evidence="5">
    <location>
        <begin position="53"/>
        <end position="97"/>
    </location>
</feature>
<proteinExistence type="predicted"/>
<dbReference type="SUPFAM" id="SSF57850">
    <property type="entry name" value="RING/U-box"/>
    <property type="match status" value="1"/>
</dbReference>
<accession>A0A835M145</accession>
<keyword evidence="3" id="KW-0862">Zinc</keyword>
<dbReference type="Pfam" id="PF13639">
    <property type="entry name" value="zf-RING_2"/>
    <property type="match status" value="1"/>
</dbReference>
<protein>
    <recommendedName>
        <fullName evidence="5">RING-type domain-containing protein</fullName>
    </recommendedName>
</protein>
<keyword evidence="1" id="KW-0479">Metal-binding</keyword>
<keyword evidence="7" id="KW-1185">Reference proteome</keyword>
<dbReference type="GO" id="GO:0061630">
    <property type="term" value="F:ubiquitin protein ligase activity"/>
    <property type="evidence" value="ECO:0007669"/>
    <property type="project" value="TreeGrafter"/>
</dbReference>
<dbReference type="GO" id="GO:0008270">
    <property type="term" value="F:zinc ion binding"/>
    <property type="evidence" value="ECO:0007669"/>
    <property type="project" value="UniProtKB-KW"/>
</dbReference>
<evidence type="ECO:0000256" key="4">
    <source>
        <dbReference type="PROSITE-ProRule" id="PRU00175"/>
    </source>
</evidence>
<comment type="caution">
    <text evidence="6">The sequence shown here is derived from an EMBL/GenBank/DDBJ whole genome shotgun (WGS) entry which is preliminary data.</text>
</comment>
<dbReference type="AlphaFoldDB" id="A0A835M145"/>